<dbReference type="Proteomes" id="UP001224412">
    <property type="component" value="Unassembled WGS sequence"/>
</dbReference>
<name>A0AAP4BR19_9CORY</name>
<dbReference type="RefSeq" id="WP_027018233.1">
    <property type="nucleotide sequence ID" value="NZ_CP051667.1"/>
</dbReference>
<accession>A0AAP4BR19</accession>
<proteinExistence type="predicted"/>
<evidence type="ECO:0000313" key="1">
    <source>
        <dbReference type="EMBL" id="MDK4307869.1"/>
    </source>
</evidence>
<dbReference type="AlphaFoldDB" id="A0AAP4BR19"/>
<protein>
    <submittedName>
        <fullName evidence="1">Uncharacterized protein</fullName>
    </submittedName>
</protein>
<organism evidence="1 2">
    <name type="scientific">Corynebacterium pseudodiphtheriticum</name>
    <dbReference type="NCBI Taxonomy" id="37637"/>
    <lineage>
        <taxon>Bacteria</taxon>
        <taxon>Bacillati</taxon>
        <taxon>Actinomycetota</taxon>
        <taxon>Actinomycetes</taxon>
        <taxon>Mycobacteriales</taxon>
        <taxon>Corynebacteriaceae</taxon>
        <taxon>Corynebacterium</taxon>
    </lineage>
</organism>
<reference evidence="1" key="1">
    <citation type="submission" date="2023-05" db="EMBL/GenBank/DDBJ databases">
        <title>Metabolic capabilities are highly conserved among human nasal-associated Corynebacterium species in pangenomic analyses.</title>
        <authorList>
            <person name="Tran T.H."/>
            <person name="Roberts A.Q."/>
            <person name="Escapa I.F."/>
            <person name="Gao W."/>
            <person name="Conlan S."/>
            <person name="Kong H."/>
            <person name="Segre J.A."/>
            <person name="Kelly M.S."/>
            <person name="Lemon K.P."/>
        </authorList>
    </citation>
    <scope>NUCLEOTIDE SEQUENCE</scope>
    <source>
        <strain evidence="1">KPL2773</strain>
    </source>
</reference>
<dbReference type="GeneID" id="42782097"/>
<evidence type="ECO:0000313" key="2">
    <source>
        <dbReference type="Proteomes" id="UP001224412"/>
    </source>
</evidence>
<gene>
    <name evidence="1" type="ORF">QPX42_10015</name>
</gene>
<sequence>MNFLRFTDSALDLLATHARHRFAPRIADATGMGSTSTTHPANTAASTPTLAALRHAEGSWYDTAVDIDSRLQAHLTEMRGTFCALAEDDEAMAHHLNHTLSASKGN</sequence>
<comment type="caution">
    <text evidence="1">The sequence shown here is derived from an EMBL/GenBank/DDBJ whole genome shotgun (WGS) entry which is preliminary data.</text>
</comment>
<dbReference type="EMBL" id="JASNVH010000019">
    <property type="protein sequence ID" value="MDK4307869.1"/>
    <property type="molecule type" value="Genomic_DNA"/>
</dbReference>